<reference evidence="2 3" key="1">
    <citation type="journal article" date="2020" name="ISME J.">
        <title>Enrichment and physiological characterization of a novel comammox Nitrospira indicates ammonium inhibition of complete nitrification.</title>
        <authorList>
            <person name="Sakoula D."/>
            <person name="Koch H."/>
            <person name="Frank J."/>
            <person name="Jetten M.S.M."/>
            <person name="van Kessel M.A.H.J."/>
            <person name="Lucker S."/>
        </authorList>
    </citation>
    <scope>NUCLEOTIDE SEQUENCE [LARGE SCALE GENOMIC DNA]</scope>
    <source>
        <strain evidence="2">Comreactor17</strain>
    </source>
</reference>
<sequence>MMLRYVGLIVFFVGSLNLFCPSLAGAASSRTTSGYDTGRFALAYAQALAQSQFDTWAAADLGCLTHTRAAAGGKSPKLTAEMARRCWDETVRSHTTMVAQHPESGVFNARGSGVSLGLLHDRHRATENWKEYPLAIFVSPPIVQTDQAPVPQMTAVRTSPEQRFALSNINEGSLVSVPGYAVDIKIVYPDPLTAPLALRPEEIWWGNGSQRQFGPVHEVVARYIVVTGLRKLGFPTDRAVMNEGLLAGPLIATTHYGLRPDNGRKFQQADSTPGLLKGELVPGSARWWNHTTAEPFMQAALNRAAHLTAVERTGLLTRLLLIDPEHADTHSLRGDDGYQAVLQQGITKGGLAAQDKAALQRITELYWTIQAQTWRQEVTAVSEGYEPAADALYRALASYESVVRQNHATLEQRRRLGMLTRWNNDPTGALGIHEALLHDTTSGTTEYERILAEIAWDRIQFVSWNRRYDHPWLQQALAEAEEAGELLTQPYDRLHAHYAQVAVESLSVPRHLDQFRDRMRKIKQDLVLIPGVKGLHEQLVANDLVKSLSPETAAIVLPSPSRSPEVLDVAVHANPPKQDILWQWNFDQDQPGYLPTGFVQMGWNDEDASVWQVQAVHEATGEMQRVVCSSACPTPDCVRLLVAEHVRSTYPDVTVQVRAPNQANQSELGIAIAVTDPDNYYAITLQPETGAVTTRRVINGRVTVLGQVTAKLAPKPWHTMRVQRINFLHLDKGRLAVYVDGAQVAAVEDTVLPQEGRVGLIASGPSAAQFDGLHVLDLVSNRTFSKPAAY</sequence>
<evidence type="ECO:0000256" key="1">
    <source>
        <dbReference type="SAM" id="SignalP"/>
    </source>
</evidence>
<feature type="chain" id="PRO_5032919194" description="LamG-like jellyroll fold domain-containing protein" evidence="1">
    <location>
        <begin position="27"/>
        <end position="790"/>
    </location>
</feature>
<dbReference type="Gene3D" id="2.60.120.560">
    <property type="entry name" value="Exo-inulinase, domain 1"/>
    <property type="match status" value="1"/>
</dbReference>
<gene>
    <name evidence="2" type="ORF">Nkreftii_000598</name>
</gene>
<dbReference type="KEGG" id="nkf:Nkreftii_000598"/>
<proteinExistence type="predicted"/>
<evidence type="ECO:0008006" key="4">
    <source>
        <dbReference type="Google" id="ProtNLM"/>
    </source>
</evidence>
<dbReference type="AlphaFoldDB" id="A0A7S8FB41"/>
<protein>
    <recommendedName>
        <fullName evidence="4">LamG-like jellyroll fold domain-containing protein</fullName>
    </recommendedName>
</protein>
<dbReference type="EMBL" id="CP047423">
    <property type="protein sequence ID" value="QPD02824.1"/>
    <property type="molecule type" value="Genomic_DNA"/>
</dbReference>
<feature type="signal peptide" evidence="1">
    <location>
        <begin position="1"/>
        <end position="26"/>
    </location>
</feature>
<dbReference type="Proteomes" id="UP000593737">
    <property type="component" value="Chromosome"/>
</dbReference>
<evidence type="ECO:0000313" key="2">
    <source>
        <dbReference type="EMBL" id="QPD02824.1"/>
    </source>
</evidence>
<evidence type="ECO:0000313" key="3">
    <source>
        <dbReference type="Proteomes" id="UP000593737"/>
    </source>
</evidence>
<organism evidence="2 3">
    <name type="scientific">Candidatus Nitrospira kreftii</name>
    <dbReference type="NCBI Taxonomy" id="2652173"/>
    <lineage>
        <taxon>Bacteria</taxon>
        <taxon>Pseudomonadati</taxon>
        <taxon>Nitrospirota</taxon>
        <taxon>Nitrospiria</taxon>
        <taxon>Nitrospirales</taxon>
        <taxon>Nitrospiraceae</taxon>
        <taxon>Nitrospira</taxon>
    </lineage>
</organism>
<accession>A0A7S8FB41</accession>
<name>A0A7S8FB41_9BACT</name>
<keyword evidence="1" id="KW-0732">Signal</keyword>